<dbReference type="InterPro" id="IPR036390">
    <property type="entry name" value="WH_DNA-bd_sf"/>
</dbReference>
<evidence type="ECO:0000313" key="3">
    <source>
        <dbReference type="Proteomes" id="UP000602395"/>
    </source>
</evidence>
<dbReference type="SMART" id="SM00347">
    <property type="entry name" value="HTH_MARR"/>
    <property type="match status" value="1"/>
</dbReference>
<name>A0ABR7W7D4_9ACTN</name>
<sequence length="153" mass="16953">MSRSRQAALDDVGRALQGYQRTVQAFDDVVARRLGVGPADLRCLDWLSESARTAGELAVATGLRPAATTALIDRLTEKGFVRRNASSTDRRRVLVELTDDGRERVWAAYGPMVTEGQHLFDGHSSAELDALRDLLESMSELTERHRSRLETGQ</sequence>
<dbReference type="Proteomes" id="UP000602395">
    <property type="component" value="Unassembled WGS sequence"/>
</dbReference>
<evidence type="ECO:0000259" key="1">
    <source>
        <dbReference type="PROSITE" id="PS50995"/>
    </source>
</evidence>
<dbReference type="PANTHER" id="PTHR33164">
    <property type="entry name" value="TRANSCRIPTIONAL REGULATOR, MARR FAMILY"/>
    <property type="match status" value="1"/>
</dbReference>
<reference evidence="2 3" key="1">
    <citation type="submission" date="2020-09" db="EMBL/GenBank/DDBJ databases">
        <title>Novel species in genus Gordonia.</title>
        <authorList>
            <person name="Zhang G."/>
        </authorList>
    </citation>
    <scope>NUCLEOTIDE SEQUENCE [LARGE SCALE GENOMIC DNA]</scope>
    <source>
        <strain evidence="2 3">ON-33</strain>
    </source>
</reference>
<feature type="domain" description="HTH marR-type" evidence="1">
    <location>
        <begin position="9"/>
        <end position="140"/>
    </location>
</feature>
<accession>A0ABR7W7D4</accession>
<proteinExistence type="predicted"/>
<comment type="caution">
    <text evidence="2">The sequence shown here is derived from an EMBL/GenBank/DDBJ whole genome shotgun (WGS) entry which is preliminary data.</text>
</comment>
<protein>
    <submittedName>
        <fullName evidence="2">MarR family transcriptional regulator</fullName>
    </submittedName>
</protein>
<dbReference type="InterPro" id="IPR000835">
    <property type="entry name" value="HTH_MarR-typ"/>
</dbReference>
<dbReference type="PANTHER" id="PTHR33164:SF106">
    <property type="entry name" value="TRANSCRIPTIONAL REGULATORY PROTEIN"/>
    <property type="match status" value="1"/>
</dbReference>
<dbReference type="SUPFAM" id="SSF46785">
    <property type="entry name" value="Winged helix' DNA-binding domain"/>
    <property type="match status" value="1"/>
</dbReference>
<keyword evidence="3" id="KW-1185">Reference proteome</keyword>
<dbReference type="PROSITE" id="PS50995">
    <property type="entry name" value="HTH_MARR_2"/>
    <property type="match status" value="1"/>
</dbReference>
<dbReference type="RefSeq" id="WP_164308733.1">
    <property type="nucleotide sequence ID" value="NZ_BAABAD010000003.1"/>
</dbReference>
<dbReference type="Pfam" id="PF12802">
    <property type="entry name" value="MarR_2"/>
    <property type="match status" value="1"/>
</dbReference>
<dbReference type="EMBL" id="JACWMS010000001">
    <property type="protein sequence ID" value="MBD1318729.1"/>
    <property type="molecule type" value="Genomic_DNA"/>
</dbReference>
<organism evidence="2 3">
    <name type="scientific">Gordonia hankookensis</name>
    <dbReference type="NCBI Taxonomy" id="589403"/>
    <lineage>
        <taxon>Bacteria</taxon>
        <taxon>Bacillati</taxon>
        <taxon>Actinomycetota</taxon>
        <taxon>Actinomycetes</taxon>
        <taxon>Mycobacteriales</taxon>
        <taxon>Gordoniaceae</taxon>
        <taxon>Gordonia</taxon>
    </lineage>
</organism>
<dbReference type="PRINTS" id="PR00598">
    <property type="entry name" value="HTHMARR"/>
</dbReference>
<dbReference type="InterPro" id="IPR036388">
    <property type="entry name" value="WH-like_DNA-bd_sf"/>
</dbReference>
<dbReference type="Gene3D" id="1.10.10.10">
    <property type="entry name" value="Winged helix-like DNA-binding domain superfamily/Winged helix DNA-binding domain"/>
    <property type="match status" value="1"/>
</dbReference>
<dbReference type="InterPro" id="IPR039422">
    <property type="entry name" value="MarR/SlyA-like"/>
</dbReference>
<evidence type="ECO:0000313" key="2">
    <source>
        <dbReference type="EMBL" id="MBD1318729.1"/>
    </source>
</evidence>
<gene>
    <name evidence="2" type="ORF">IDF66_03970</name>
</gene>